<comment type="caution">
    <text evidence="2">The sequence shown here is derived from an EMBL/GenBank/DDBJ whole genome shotgun (WGS) entry which is preliminary data.</text>
</comment>
<sequence length="538" mass="58132">MARAFIADSDDESERDAFSPPPAAQAEGPHSFVSTASEPVSLATSSTDPVFFQGIYYEQQSAAAREQQLRGVGAGSVNLPMTAPTGTEQTDPVSLPSQYPDGTPLVIWDSNRGYASRAVKSAIMREKMTRQNTTRTADPYEFPSSAEEDRGGGARRAGRKTATGSSVAYRGTGGVAVDEEENMAPPSQKRQRLSRRRNDAVDSSMPPTALPIHSSIPPTMPPANLDENIEAKPAHLTSSLMPTVPINDDPSLIINARGLTSSQKEQYVAVEQPASSDLQNQADQQDTSDQPPLQLSATSQRQKTPTKKSTPHKSKAAKQRRGKFQSGEDLTSFTQVNTPDEAQEKYPTVVLPDSEDDGHQENDTQPVNDPEPQAETRTMPAQAIRKKRGRPKKIVKQMEKAATTQLEAAESQKPETVPKKRGRPKKFETLGVKKQEVIEVEADEAPTKPTDGHIAGIVTETEDTSDSNVEEAISLNNVKVDDGKICKPAPGVTAAETPQKPAGKRTATPQMGSASKPLYRIGLSKRSRIAPLLKSLPK</sequence>
<feature type="region of interest" description="Disordered" evidence="1">
    <location>
        <begin position="257"/>
        <end position="468"/>
    </location>
</feature>
<reference evidence="2 3" key="1">
    <citation type="submission" date="2012-10" db="EMBL/GenBank/DDBJ databases">
        <title>Genome sequencing and analysis of entomopathogenic fungi Beauveria bassiana D1-5.</title>
        <authorList>
            <person name="Li Q."/>
            <person name="Wang L."/>
            <person name="Zhang Z."/>
            <person name="Wang Q."/>
            <person name="Ren J."/>
            <person name="Wang M."/>
            <person name="Xu W."/>
            <person name="Wang J."/>
            <person name="Lu Y."/>
            <person name="Du Q."/>
            <person name="Sun Z."/>
        </authorList>
    </citation>
    <scope>NUCLEOTIDE SEQUENCE [LARGE SCALE GENOMIC DNA]</scope>
    <source>
        <strain evidence="2 3">D1-5</strain>
    </source>
</reference>
<evidence type="ECO:0000313" key="3">
    <source>
        <dbReference type="Proteomes" id="UP000030106"/>
    </source>
</evidence>
<feature type="region of interest" description="Disordered" evidence="1">
    <location>
        <begin position="75"/>
        <end position="98"/>
    </location>
</feature>
<gene>
    <name evidence="2" type="ORF">BBAD15_g10572</name>
</gene>
<dbReference type="HOGENOM" id="CLU_506200_0_0_1"/>
<dbReference type="EMBL" id="ANFO01001115">
    <property type="protein sequence ID" value="KGQ04186.1"/>
    <property type="molecule type" value="Genomic_DNA"/>
</dbReference>
<proteinExistence type="predicted"/>
<evidence type="ECO:0000256" key="1">
    <source>
        <dbReference type="SAM" id="MobiDB-lite"/>
    </source>
</evidence>
<dbReference type="SMART" id="SM00384">
    <property type="entry name" value="AT_hook"/>
    <property type="match status" value="2"/>
</dbReference>
<dbReference type="OrthoDB" id="5404794at2759"/>
<feature type="region of interest" description="Disordered" evidence="1">
    <location>
        <begin position="489"/>
        <end position="517"/>
    </location>
</feature>
<organism evidence="2 3">
    <name type="scientific">Beauveria bassiana D1-5</name>
    <dbReference type="NCBI Taxonomy" id="1245745"/>
    <lineage>
        <taxon>Eukaryota</taxon>
        <taxon>Fungi</taxon>
        <taxon>Dikarya</taxon>
        <taxon>Ascomycota</taxon>
        <taxon>Pezizomycotina</taxon>
        <taxon>Sordariomycetes</taxon>
        <taxon>Hypocreomycetidae</taxon>
        <taxon>Hypocreales</taxon>
        <taxon>Cordycipitaceae</taxon>
        <taxon>Beauveria</taxon>
    </lineage>
</organism>
<dbReference type="GO" id="GO:0003677">
    <property type="term" value="F:DNA binding"/>
    <property type="evidence" value="ECO:0007669"/>
    <property type="project" value="InterPro"/>
</dbReference>
<dbReference type="Proteomes" id="UP000030106">
    <property type="component" value="Unassembled WGS sequence"/>
</dbReference>
<accession>A0A0A2V8M5</accession>
<feature type="compositionally biased region" description="Basic residues" evidence="1">
    <location>
        <begin position="304"/>
        <end position="323"/>
    </location>
</feature>
<feature type="region of interest" description="Disordered" evidence="1">
    <location>
        <begin position="1"/>
        <end position="40"/>
    </location>
</feature>
<feature type="compositionally biased region" description="Basic and acidic residues" evidence="1">
    <location>
        <begin position="425"/>
        <end position="437"/>
    </location>
</feature>
<dbReference type="eggNOG" id="ENOG502RKXA">
    <property type="taxonomic scope" value="Eukaryota"/>
</dbReference>
<dbReference type="InterPro" id="IPR017956">
    <property type="entry name" value="AT_hook_DNA-bd_motif"/>
</dbReference>
<dbReference type="STRING" id="1245745.A0A0A2V8M5"/>
<feature type="compositionally biased region" description="Polar residues" evidence="1">
    <location>
        <begin position="328"/>
        <end position="340"/>
    </location>
</feature>
<feature type="region of interest" description="Disordered" evidence="1">
    <location>
        <begin position="125"/>
        <end position="218"/>
    </location>
</feature>
<evidence type="ECO:0000313" key="2">
    <source>
        <dbReference type="EMBL" id="KGQ04186.1"/>
    </source>
</evidence>
<feature type="compositionally biased region" description="Basic residues" evidence="1">
    <location>
        <begin position="384"/>
        <end position="395"/>
    </location>
</feature>
<feature type="compositionally biased region" description="Polar residues" evidence="1">
    <location>
        <begin position="84"/>
        <end position="97"/>
    </location>
</feature>
<protein>
    <recommendedName>
        <fullName evidence="4">AT hook domain-containing protein</fullName>
    </recommendedName>
</protein>
<evidence type="ECO:0008006" key="4">
    <source>
        <dbReference type="Google" id="ProtNLM"/>
    </source>
</evidence>
<feature type="compositionally biased region" description="Polar residues" evidence="1">
    <location>
        <begin position="273"/>
        <end position="302"/>
    </location>
</feature>
<name>A0A0A2V8M5_BEABA</name>
<dbReference type="AlphaFoldDB" id="A0A0A2V8M5"/>